<dbReference type="SMART" id="SM00879">
    <property type="entry name" value="Brix"/>
    <property type="match status" value="1"/>
</dbReference>
<gene>
    <name evidence="6" type="ORF">CVIRNUC_002303</name>
</gene>
<comment type="similarity">
    <text evidence="2">Belongs to the BRX1 family.</text>
</comment>
<dbReference type="EMBL" id="CAUYUE010000003">
    <property type="protein sequence ID" value="CAK0754502.1"/>
    <property type="molecule type" value="Genomic_DNA"/>
</dbReference>
<evidence type="ECO:0000313" key="7">
    <source>
        <dbReference type="Proteomes" id="UP001314263"/>
    </source>
</evidence>
<evidence type="ECO:0000256" key="4">
    <source>
        <dbReference type="ARBA" id="ARBA00023242"/>
    </source>
</evidence>
<dbReference type="PANTHER" id="PTHR13634">
    <property type="entry name" value="RIBOSOME BIOGENESIS PROTEIN BRIX"/>
    <property type="match status" value="1"/>
</dbReference>
<feature type="domain" description="Brix" evidence="5">
    <location>
        <begin position="41"/>
        <end position="240"/>
    </location>
</feature>
<dbReference type="GO" id="GO:0005730">
    <property type="term" value="C:nucleolus"/>
    <property type="evidence" value="ECO:0007669"/>
    <property type="project" value="UniProtKB-SubCell"/>
</dbReference>
<evidence type="ECO:0000256" key="1">
    <source>
        <dbReference type="ARBA" id="ARBA00004604"/>
    </source>
</evidence>
<organism evidence="6 7">
    <name type="scientific">Coccomyxa viridis</name>
    <dbReference type="NCBI Taxonomy" id="1274662"/>
    <lineage>
        <taxon>Eukaryota</taxon>
        <taxon>Viridiplantae</taxon>
        <taxon>Chlorophyta</taxon>
        <taxon>core chlorophytes</taxon>
        <taxon>Trebouxiophyceae</taxon>
        <taxon>Trebouxiophyceae incertae sedis</taxon>
        <taxon>Coccomyxaceae</taxon>
        <taxon>Coccomyxa</taxon>
    </lineage>
</organism>
<dbReference type="InterPro" id="IPR007109">
    <property type="entry name" value="Brix"/>
</dbReference>
<dbReference type="GO" id="GO:0006364">
    <property type="term" value="P:rRNA processing"/>
    <property type="evidence" value="ECO:0007669"/>
    <property type="project" value="InterPro"/>
</dbReference>
<evidence type="ECO:0000256" key="2">
    <source>
        <dbReference type="ARBA" id="ARBA00006369"/>
    </source>
</evidence>
<sequence>MGKRKAETDPDVIDSDRDIEPTASAIRPSATNTLPVWHNKEKVLLLSSRGITHRHRHLLLDLTQLLPHCKKDAKLDTKTDKGVINEVADMKGCRNVVFFEARKKQDLYVWLAKAPEGPSVKFLALNVHTMAELKLSGNHLKGSRPLLSFHAAFDEQPHLQLLKEMLVHIFSTPKRHAKSKPFHDHVISFGVADDRLWLRNYQIVAEAGKKGAAVQDNMSLVEVGPRVCLQPIKIFAGSFGGPVLYENPAYVSPNKIRAAVKKQNAGKYATKIKARSKRKAHVAANPAPRDELAGVFRET</sequence>
<keyword evidence="3" id="KW-0690">Ribosome biogenesis</keyword>
<comment type="caution">
    <text evidence="6">The sequence shown here is derived from an EMBL/GenBank/DDBJ whole genome shotgun (WGS) entry which is preliminary data.</text>
</comment>
<dbReference type="Pfam" id="PF04427">
    <property type="entry name" value="Brix"/>
    <property type="match status" value="1"/>
</dbReference>
<keyword evidence="4" id="KW-0539">Nucleus</keyword>
<dbReference type="Proteomes" id="UP001314263">
    <property type="component" value="Unassembled WGS sequence"/>
</dbReference>
<protein>
    <recommendedName>
        <fullName evidence="5">Brix domain-containing protein</fullName>
    </recommendedName>
</protein>
<accession>A0AAV1HVI1</accession>
<dbReference type="InterPro" id="IPR026532">
    <property type="entry name" value="BRX1"/>
</dbReference>
<dbReference type="AlphaFoldDB" id="A0AAV1HVI1"/>
<proteinExistence type="inferred from homology"/>
<reference evidence="6 7" key="1">
    <citation type="submission" date="2023-10" db="EMBL/GenBank/DDBJ databases">
        <authorList>
            <person name="Maclean D."/>
            <person name="Macfadyen A."/>
        </authorList>
    </citation>
    <scope>NUCLEOTIDE SEQUENCE [LARGE SCALE GENOMIC DNA]</scope>
</reference>
<evidence type="ECO:0000256" key="3">
    <source>
        <dbReference type="ARBA" id="ARBA00022517"/>
    </source>
</evidence>
<name>A0AAV1HVI1_9CHLO</name>
<dbReference type="PANTHER" id="PTHR13634:SF0">
    <property type="entry name" value="RIBOSOME BIOGENESIS PROTEIN BRX1 HOMOLOG"/>
    <property type="match status" value="1"/>
</dbReference>
<dbReference type="GO" id="GO:0000027">
    <property type="term" value="P:ribosomal large subunit assembly"/>
    <property type="evidence" value="ECO:0007669"/>
    <property type="project" value="TreeGrafter"/>
</dbReference>
<evidence type="ECO:0000259" key="5">
    <source>
        <dbReference type="PROSITE" id="PS50833"/>
    </source>
</evidence>
<dbReference type="GO" id="GO:0019843">
    <property type="term" value="F:rRNA binding"/>
    <property type="evidence" value="ECO:0007669"/>
    <property type="project" value="InterPro"/>
</dbReference>
<evidence type="ECO:0000313" key="6">
    <source>
        <dbReference type="EMBL" id="CAK0754502.1"/>
    </source>
</evidence>
<dbReference type="PROSITE" id="PS50833">
    <property type="entry name" value="BRIX"/>
    <property type="match status" value="1"/>
</dbReference>
<keyword evidence="7" id="KW-1185">Reference proteome</keyword>
<dbReference type="SUPFAM" id="SSF52954">
    <property type="entry name" value="Class II aaRS ABD-related"/>
    <property type="match status" value="1"/>
</dbReference>
<comment type="subcellular location">
    <subcellularLocation>
        <location evidence="1">Nucleus</location>
        <location evidence="1">Nucleolus</location>
    </subcellularLocation>
</comment>